<dbReference type="Proteomes" id="UP001239445">
    <property type="component" value="Unassembled WGS sequence"/>
</dbReference>
<comment type="caution">
    <text evidence="1">The sequence shown here is derived from an EMBL/GenBank/DDBJ whole genome shotgun (WGS) entry which is preliminary data.</text>
</comment>
<reference evidence="1" key="1">
    <citation type="submission" date="2023-06" db="EMBL/GenBank/DDBJ databases">
        <title>Genome-scale phylogeny and comparative genomics of the fungal order Sordariales.</title>
        <authorList>
            <consortium name="Lawrence Berkeley National Laboratory"/>
            <person name="Hensen N."/>
            <person name="Bonometti L."/>
            <person name="Westerberg I."/>
            <person name="Brannstrom I.O."/>
            <person name="Guillou S."/>
            <person name="Cros-Aarteil S."/>
            <person name="Calhoun S."/>
            <person name="Haridas S."/>
            <person name="Kuo A."/>
            <person name="Mondo S."/>
            <person name="Pangilinan J."/>
            <person name="Riley R."/>
            <person name="Labutti K."/>
            <person name="Andreopoulos B."/>
            <person name="Lipzen A."/>
            <person name="Chen C."/>
            <person name="Yanf M."/>
            <person name="Daum C."/>
            <person name="Ng V."/>
            <person name="Clum A."/>
            <person name="Steindorff A."/>
            <person name="Ohm R."/>
            <person name="Martin F."/>
            <person name="Silar P."/>
            <person name="Natvig D."/>
            <person name="Lalanne C."/>
            <person name="Gautier V."/>
            <person name="Ament-Velasquez S.L."/>
            <person name="Kruys A."/>
            <person name="Hutchinson M.I."/>
            <person name="Powell A.J."/>
            <person name="Barry K."/>
            <person name="Miller A.N."/>
            <person name="Grigoriev I.V."/>
            <person name="Debuchy R."/>
            <person name="Gladieux P."/>
            <person name="Thoren M.H."/>
            <person name="Johannesson H."/>
        </authorList>
    </citation>
    <scope>NUCLEOTIDE SEQUENCE</scope>
    <source>
        <strain evidence="1">PSN4</strain>
    </source>
</reference>
<evidence type="ECO:0000313" key="2">
    <source>
        <dbReference type="Proteomes" id="UP001239445"/>
    </source>
</evidence>
<gene>
    <name evidence="1" type="ORF">QBC47DRAFT_135240</name>
</gene>
<dbReference type="EMBL" id="MU839829">
    <property type="protein sequence ID" value="KAK1758252.1"/>
    <property type="molecule type" value="Genomic_DNA"/>
</dbReference>
<evidence type="ECO:0000313" key="1">
    <source>
        <dbReference type="EMBL" id="KAK1758252.1"/>
    </source>
</evidence>
<sequence>METKLAIGRVRHLRKNCLSLLHLRQRHIRSASGHTSVSFRGGQRRSGWRVSGSVPPFSFSPLCFWFLLMHIASHTLPHRFFFPAWFPVGPPTQTIFVLSQPSWAKSLPRANIPRQRTTHDRHTHRPTTSCLYLGPRLCVVLGRVWLPREIMVEGRPSAGHLCCRYVFHGSGVNETTVQAYTRNHHIPLFQTRSQIPFIAVICVSQWYHTRTYGHTRRSMILTRCLLFNQPALALSQNLVFTRPA</sequence>
<proteinExistence type="predicted"/>
<name>A0AAJ0BHV4_9PEZI</name>
<accession>A0AAJ0BHV4</accession>
<dbReference type="AlphaFoldDB" id="A0AAJ0BHV4"/>
<protein>
    <submittedName>
        <fullName evidence="1">Uncharacterized protein</fullName>
    </submittedName>
</protein>
<organism evidence="1 2">
    <name type="scientific">Echria macrotheca</name>
    <dbReference type="NCBI Taxonomy" id="438768"/>
    <lineage>
        <taxon>Eukaryota</taxon>
        <taxon>Fungi</taxon>
        <taxon>Dikarya</taxon>
        <taxon>Ascomycota</taxon>
        <taxon>Pezizomycotina</taxon>
        <taxon>Sordariomycetes</taxon>
        <taxon>Sordariomycetidae</taxon>
        <taxon>Sordariales</taxon>
        <taxon>Schizotheciaceae</taxon>
        <taxon>Echria</taxon>
    </lineage>
</organism>
<keyword evidence="2" id="KW-1185">Reference proteome</keyword>